<dbReference type="InterPro" id="IPR036271">
    <property type="entry name" value="Tet_transcr_reg_TetR-rel_C_sf"/>
</dbReference>
<feature type="domain" description="HTH tetR-type" evidence="5">
    <location>
        <begin position="1"/>
        <end position="55"/>
    </location>
</feature>
<feature type="DNA-binding region" description="H-T-H motif" evidence="4">
    <location>
        <begin position="18"/>
        <end position="37"/>
    </location>
</feature>
<keyword evidence="3" id="KW-0804">Transcription</keyword>
<evidence type="ECO:0000313" key="6">
    <source>
        <dbReference type="EMBL" id="MBF6298620.1"/>
    </source>
</evidence>
<dbReference type="PROSITE" id="PS01081">
    <property type="entry name" value="HTH_TETR_1"/>
    <property type="match status" value="1"/>
</dbReference>
<dbReference type="InterPro" id="IPR050109">
    <property type="entry name" value="HTH-type_TetR-like_transc_reg"/>
</dbReference>
<dbReference type="Gene3D" id="1.10.357.10">
    <property type="entry name" value="Tetracycline Repressor, domain 2"/>
    <property type="match status" value="1"/>
</dbReference>
<reference evidence="6 7" key="1">
    <citation type="submission" date="2020-10" db="EMBL/GenBank/DDBJ databases">
        <title>Identification of Nocardia species via Next-generation sequencing and recognition of intraspecies genetic diversity.</title>
        <authorList>
            <person name="Li P."/>
            <person name="Li P."/>
            <person name="Lu B."/>
        </authorList>
    </citation>
    <scope>NUCLEOTIDE SEQUENCE [LARGE SCALE GENOMIC DNA]</scope>
    <source>
        <strain evidence="6 7">BJ06-0157</strain>
    </source>
</reference>
<dbReference type="SUPFAM" id="SSF48498">
    <property type="entry name" value="Tetracyclin repressor-like, C-terminal domain"/>
    <property type="match status" value="1"/>
</dbReference>
<keyword evidence="2 4" id="KW-0238">DNA-binding</keyword>
<accession>A0ABS0CPX3</accession>
<dbReference type="SUPFAM" id="SSF46689">
    <property type="entry name" value="Homeodomain-like"/>
    <property type="match status" value="1"/>
</dbReference>
<dbReference type="Proteomes" id="UP000702209">
    <property type="component" value="Unassembled WGS sequence"/>
</dbReference>
<keyword evidence="7" id="KW-1185">Reference proteome</keyword>
<dbReference type="PROSITE" id="PS50977">
    <property type="entry name" value="HTH_TETR_2"/>
    <property type="match status" value="1"/>
</dbReference>
<dbReference type="InterPro" id="IPR023772">
    <property type="entry name" value="DNA-bd_HTH_TetR-type_CS"/>
</dbReference>
<evidence type="ECO:0000259" key="5">
    <source>
        <dbReference type="PROSITE" id="PS50977"/>
    </source>
</evidence>
<evidence type="ECO:0000256" key="4">
    <source>
        <dbReference type="PROSITE-ProRule" id="PRU00335"/>
    </source>
</evidence>
<evidence type="ECO:0000256" key="2">
    <source>
        <dbReference type="ARBA" id="ARBA00023125"/>
    </source>
</evidence>
<dbReference type="Gene3D" id="1.10.10.60">
    <property type="entry name" value="Homeodomain-like"/>
    <property type="match status" value="1"/>
</dbReference>
<evidence type="ECO:0000313" key="7">
    <source>
        <dbReference type="Proteomes" id="UP000702209"/>
    </source>
</evidence>
<dbReference type="EMBL" id="JADLQX010000008">
    <property type="protein sequence ID" value="MBF6298620.1"/>
    <property type="molecule type" value="Genomic_DNA"/>
</dbReference>
<organism evidence="6 7">
    <name type="scientific">Nocardia amamiensis</name>
    <dbReference type="NCBI Taxonomy" id="404578"/>
    <lineage>
        <taxon>Bacteria</taxon>
        <taxon>Bacillati</taxon>
        <taxon>Actinomycetota</taxon>
        <taxon>Actinomycetes</taxon>
        <taxon>Mycobacteriales</taxon>
        <taxon>Nocardiaceae</taxon>
        <taxon>Nocardia</taxon>
    </lineage>
</organism>
<dbReference type="PANTHER" id="PTHR30055">
    <property type="entry name" value="HTH-TYPE TRANSCRIPTIONAL REGULATOR RUTR"/>
    <property type="match status" value="1"/>
</dbReference>
<dbReference type="Pfam" id="PF00440">
    <property type="entry name" value="TetR_N"/>
    <property type="match status" value="1"/>
</dbReference>
<dbReference type="RefSeq" id="WP_195129914.1">
    <property type="nucleotide sequence ID" value="NZ_JADLQX010000008.1"/>
</dbReference>
<gene>
    <name evidence="6" type="ORF">IU459_13865</name>
</gene>
<proteinExistence type="predicted"/>
<evidence type="ECO:0000256" key="1">
    <source>
        <dbReference type="ARBA" id="ARBA00023015"/>
    </source>
</evidence>
<dbReference type="InterPro" id="IPR001647">
    <property type="entry name" value="HTH_TetR"/>
</dbReference>
<protein>
    <submittedName>
        <fullName evidence="6">TetR/AcrR family transcriptional regulator</fullName>
    </submittedName>
</protein>
<dbReference type="PANTHER" id="PTHR30055:SF234">
    <property type="entry name" value="HTH-TYPE TRANSCRIPTIONAL REGULATOR BETI"/>
    <property type="match status" value="1"/>
</dbReference>
<evidence type="ECO:0000256" key="3">
    <source>
        <dbReference type="ARBA" id="ARBA00023163"/>
    </source>
</evidence>
<dbReference type="InterPro" id="IPR009057">
    <property type="entry name" value="Homeodomain-like_sf"/>
</dbReference>
<keyword evidence="1" id="KW-0805">Transcription regulation</keyword>
<name>A0ABS0CPX3_9NOCA</name>
<dbReference type="PRINTS" id="PR00455">
    <property type="entry name" value="HTHTETR"/>
</dbReference>
<dbReference type="Pfam" id="PF14246">
    <property type="entry name" value="TetR_C_7"/>
    <property type="match status" value="1"/>
</dbReference>
<comment type="caution">
    <text evidence="6">The sequence shown here is derived from an EMBL/GenBank/DDBJ whole genome shotgun (WGS) entry which is preliminary data.</text>
</comment>
<dbReference type="InterPro" id="IPR039536">
    <property type="entry name" value="TetR_C_Proteobacteria"/>
</dbReference>
<sequence>MLDAALDVFADKGIDGASVKDIAAAAGVAPGLLYHYFAGKEALVTALLRERGFARQLRELLEQARGRSASEVLPRVMREFDGLLADNAKLLRLFFAAGHSHENVRAVLAEFVAEGQAAMSDYLRSRVAAGELRDHDAHTTATALFATLAVGRSAGSPVDVDELVGLVLHGLIRPDGGTPPEGEIAGA</sequence>